<dbReference type="SUPFAM" id="SSF56059">
    <property type="entry name" value="Glutathione synthetase ATP-binding domain-like"/>
    <property type="match status" value="1"/>
</dbReference>
<name>A0A198AM20_9BACL</name>
<gene>
    <name evidence="1" type="ORF">A8708_33570</name>
</gene>
<comment type="caution">
    <text evidence="1">The sequence shown here is derived from an EMBL/GenBank/DDBJ whole genome shotgun (WGS) entry which is preliminary data.</text>
</comment>
<dbReference type="OrthoDB" id="7869153at2"/>
<reference evidence="1 2" key="1">
    <citation type="submission" date="2016-05" db="EMBL/GenBank/DDBJ databases">
        <title>Paenibacillus sp. 1ZS3-15 nov., isolated from the rhizosphere soil.</title>
        <authorList>
            <person name="Zhang X.X."/>
            <person name="Zhang J."/>
        </authorList>
    </citation>
    <scope>NUCLEOTIDE SEQUENCE [LARGE SCALE GENOMIC DNA]</scope>
    <source>
        <strain evidence="1 2">1ZS3-15</strain>
    </source>
</reference>
<dbReference type="STRING" id="1850517.A8708_33570"/>
<sequence length="353" mass="40698">MSAVKDTKISEVIQGPTIGMLVGWSLSPLFLEACQHVASSYGARFFYFYPKQVDFEKKQIIGSYWRDGKWLKAIFPFPDVIYDRMRRKNSDNAEFYEALSPIPITHQLRFGVLNKIKVYQMIETVPDLCSALIPFQLLQDLDKTKAFIDLHPSFILKPLRGSNGENIITVKRVGEHYEVFDQHLLHLMSRVELDQLLAILQPKDYFVQQLVESTTKEGYPFHIRVHVMKDGVGQWKIVFILPSLSLTPYRKITNHEKTFRTITKWEWFLNKQFGDKPGQIVDRKMKEFAFKMSNFLESKLGAGFHEIGLDLGIDQHGAIQLFEANLNNVGMNFHEFEAAKHGIAYALSLSSCN</sequence>
<dbReference type="InterPro" id="IPR026838">
    <property type="entry name" value="YheC/D"/>
</dbReference>
<protein>
    <recommendedName>
        <fullName evidence="3">ATP-grasp domain-containing protein</fullName>
    </recommendedName>
</protein>
<dbReference type="EMBL" id="LYPB01000046">
    <property type="protein sequence ID" value="OAS22105.1"/>
    <property type="molecule type" value="Genomic_DNA"/>
</dbReference>
<dbReference type="Pfam" id="PF14398">
    <property type="entry name" value="ATPgrasp_YheCD"/>
    <property type="match status" value="1"/>
</dbReference>
<dbReference type="AlphaFoldDB" id="A0A198AM20"/>
<evidence type="ECO:0000313" key="2">
    <source>
        <dbReference type="Proteomes" id="UP000078454"/>
    </source>
</evidence>
<evidence type="ECO:0008006" key="3">
    <source>
        <dbReference type="Google" id="ProtNLM"/>
    </source>
</evidence>
<dbReference type="Proteomes" id="UP000078454">
    <property type="component" value="Unassembled WGS sequence"/>
</dbReference>
<dbReference type="RefSeq" id="WP_068662244.1">
    <property type="nucleotide sequence ID" value="NZ_LYPB01000046.1"/>
</dbReference>
<evidence type="ECO:0000313" key="1">
    <source>
        <dbReference type="EMBL" id="OAS22105.1"/>
    </source>
</evidence>
<proteinExistence type="predicted"/>
<keyword evidence="2" id="KW-1185">Reference proteome</keyword>
<organism evidence="1 2">
    <name type="scientific">Paenibacillus oryzisoli</name>
    <dbReference type="NCBI Taxonomy" id="1850517"/>
    <lineage>
        <taxon>Bacteria</taxon>
        <taxon>Bacillati</taxon>
        <taxon>Bacillota</taxon>
        <taxon>Bacilli</taxon>
        <taxon>Bacillales</taxon>
        <taxon>Paenibacillaceae</taxon>
        <taxon>Paenibacillus</taxon>
    </lineage>
</organism>
<accession>A0A198AM20</accession>